<organism evidence="1 2">
    <name type="scientific">Jaculus jaculus</name>
    <name type="common">Lesser Egyptian jerboa</name>
    <dbReference type="NCBI Taxonomy" id="51337"/>
    <lineage>
        <taxon>Eukaryota</taxon>
        <taxon>Metazoa</taxon>
        <taxon>Chordata</taxon>
        <taxon>Craniata</taxon>
        <taxon>Vertebrata</taxon>
        <taxon>Euteleostomi</taxon>
        <taxon>Mammalia</taxon>
        <taxon>Eutheria</taxon>
        <taxon>Euarchontoglires</taxon>
        <taxon>Glires</taxon>
        <taxon>Rodentia</taxon>
        <taxon>Myomorpha</taxon>
        <taxon>Dipodoidea</taxon>
        <taxon>Dipodidae</taxon>
        <taxon>Dipodinae</taxon>
        <taxon>Jaculus</taxon>
    </lineage>
</organism>
<reference evidence="1" key="1">
    <citation type="submission" date="2025-08" db="UniProtKB">
        <authorList>
            <consortium name="Ensembl"/>
        </authorList>
    </citation>
    <scope>IDENTIFICATION</scope>
</reference>
<reference evidence="1" key="2">
    <citation type="submission" date="2025-09" db="UniProtKB">
        <authorList>
            <consortium name="Ensembl"/>
        </authorList>
    </citation>
    <scope>IDENTIFICATION</scope>
</reference>
<evidence type="ECO:0000313" key="2">
    <source>
        <dbReference type="Proteomes" id="UP000694385"/>
    </source>
</evidence>
<keyword evidence="2" id="KW-1185">Reference proteome</keyword>
<dbReference type="AlphaFoldDB" id="A0A8C5LB22"/>
<dbReference type="Proteomes" id="UP000694385">
    <property type="component" value="Unassembled WGS sequence"/>
</dbReference>
<name>A0A8C5LB22_JACJA</name>
<evidence type="ECO:0000313" key="1">
    <source>
        <dbReference type="Ensembl" id="ENSJJAP00000021448.1"/>
    </source>
</evidence>
<proteinExistence type="predicted"/>
<dbReference type="OMA" id="WRKSCES"/>
<accession>A0A8C5LB22</accession>
<dbReference type="GeneTree" id="ENSGT00390000009298"/>
<dbReference type="Ensembl" id="ENSJJAT00000028001.1">
    <property type="protein sequence ID" value="ENSJJAP00000021448.1"/>
    <property type="gene ID" value="ENSJJAG00000021812.1"/>
</dbReference>
<sequence length="53" mass="6328">MDKEENRRSVLLPTHRRRGSFSSENYWRKSYESSEDCSEVAGSPARKVKMRRH</sequence>
<gene>
    <name evidence="1" type="primary">Alkbh5</name>
</gene>
<protein>
    <submittedName>
        <fullName evidence="1">Uncharacterized protein</fullName>
    </submittedName>
</protein>